<proteinExistence type="predicted"/>
<name>A0AAE0AGN7_9ROSI</name>
<keyword evidence="1" id="KW-0812">Transmembrane</keyword>
<reference evidence="2" key="1">
    <citation type="journal article" date="2023" name="Plant J.">
        <title>Genome sequences and population genomics provide insights into the demographic history, inbreeding, and mutation load of two 'living fossil' tree species of Dipteronia.</title>
        <authorList>
            <person name="Feng Y."/>
            <person name="Comes H.P."/>
            <person name="Chen J."/>
            <person name="Zhu S."/>
            <person name="Lu R."/>
            <person name="Zhang X."/>
            <person name="Li P."/>
            <person name="Qiu J."/>
            <person name="Olsen K.M."/>
            <person name="Qiu Y."/>
        </authorList>
    </citation>
    <scope>NUCLEOTIDE SEQUENCE</scope>
    <source>
        <strain evidence="2">NBL</strain>
    </source>
</reference>
<evidence type="ECO:0000313" key="2">
    <source>
        <dbReference type="EMBL" id="KAK3212875.1"/>
    </source>
</evidence>
<gene>
    <name evidence="2" type="ORF">Dsin_017581</name>
</gene>
<protein>
    <submittedName>
        <fullName evidence="2">Uncharacterized protein</fullName>
    </submittedName>
</protein>
<dbReference type="AlphaFoldDB" id="A0AAE0AGN7"/>
<keyword evidence="1" id="KW-0472">Membrane</keyword>
<evidence type="ECO:0000256" key="1">
    <source>
        <dbReference type="SAM" id="Phobius"/>
    </source>
</evidence>
<comment type="caution">
    <text evidence="2">The sequence shown here is derived from an EMBL/GenBank/DDBJ whole genome shotgun (WGS) entry which is preliminary data.</text>
</comment>
<feature type="transmembrane region" description="Helical" evidence="1">
    <location>
        <begin position="94"/>
        <end position="111"/>
    </location>
</feature>
<accession>A0AAE0AGN7</accession>
<organism evidence="2 3">
    <name type="scientific">Dipteronia sinensis</name>
    <dbReference type="NCBI Taxonomy" id="43782"/>
    <lineage>
        <taxon>Eukaryota</taxon>
        <taxon>Viridiplantae</taxon>
        <taxon>Streptophyta</taxon>
        <taxon>Embryophyta</taxon>
        <taxon>Tracheophyta</taxon>
        <taxon>Spermatophyta</taxon>
        <taxon>Magnoliopsida</taxon>
        <taxon>eudicotyledons</taxon>
        <taxon>Gunneridae</taxon>
        <taxon>Pentapetalae</taxon>
        <taxon>rosids</taxon>
        <taxon>malvids</taxon>
        <taxon>Sapindales</taxon>
        <taxon>Sapindaceae</taxon>
        <taxon>Hippocastanoideae</taxon>
        <taxon>Acereae</taxon>
        <taxon>Dipteronia</taxon>
    </lineage>
</organism>
<dbReference type="Proteomes" id="UP001281410">
    <property type="component" value="Unassembled WGS sequence"/>
</dbReference>
<evidence type="ECO:0000313" key="3">
    <source>
        <dbReference type="Proteomes" id="UP001281410"/>
    </source>
</evidence>
<sequence>MDAYTQASGQVINFDKYALCFSKHILPRDKNEMANMLVVQVVKCHTKYLSLPSFLGFGGGVRIPIIRFTRALGESFVEVKVKAGKGFVIYRQPLLLLVLGFGGVLLWPGVVTEGSRWRVGDSTNICIFDDKWLPHPSTFKVISPPSLKGHVLVSQLIAASGGWNHQLIRESFLPMDADLILSLPLNSSGVCHLIVWHFDKFGYYSVRSGYWVGMNLISLHPSSSGLESSES</sequence>
<keyword evidence="1" id="KW-1133">Transmembrane helix</keyword>
<dbReference type="EMBL" id="JANJYJ010000005">
    <property type="protein sequence ID" value="KAK3212875.1"/>
    <property type="molecule type" value="Genomic_DNA"/>
</dbReference>
<keyword evidence="3" id="KW-1185">Reference proteome</keyword>